<proteinExistence type="predicted"/>
<accession>A0ABS4GVZ9</accession>
<evidence type="ECO:0000313" key="1">
    <source>
        <dbReference type="EMBL" id="MBP1934431.1"/>
    </source>
</evidence>
<keyword evidence="2" id="KW-1185">Reference proteome</keyword>
<dbReference type="Proteomes" id="UP001519343">
    <property type="component" value="Unassembled WGS sequence"/>
</dbReference>
<organism evidence="1 2">
    <name type="scientific">Ammoniphilus resinae</name>
    <dbReference type="NCBI Taxonomy" id="861532"/>
    <lineage>
        <taxon>Bacteria</taxon>
        <taxon>Bacillati</taxon>
        <taxon>Bacillota</taxon>
        <taxon>Bacilli</taxon>
        <taxon>Bacillales</taxon>
        <taxon>Paenibacillaceae</taxon>
        <taxon>Aneurinibacillus group</taxon>
        <taxon>Ammoniphilus</taxon>
    </lineage>
</organism>
<comment type="caution">
    <text evidence="1">The sequence shown here is derived from an EMBL/GenBank/DDBJ whole genome shotgun (WGS) entry which is preliminary data.</text>
</comment>
<reference evidence="1 2" key="1">
    <citation type="submission" date="2021-03" db="EMBL/GenBank/DDBJ databases">
        <title>Genomic Encyclopedia of Type Strains, Phase IV (KMG-IV): sequencing the most valuable type-strain genomes for metagenomic binning, comparative biology and taxonomic classification.</title>
        <authorList>
            <person name="Goeker M."/>
        </authorList>
    </citation>
    <scope>NUCLEOTIDE SEQUENCE [LARGE SCALE GENOMIC DNA]</scope>
    <source>
        <strain evidence="1 2">DSM 24738</strain>
    </source>
</reference>
<sequence length="32" mass="3905">MLKFLMNVINVLNETLEMGDDVKNRYRHLFYS</sequence>
<protein>
    <submittedName>
        <fullName evidence="1">Uncharacterized protein</fullName>
    </submittedName>
</protein>
<gene>
    <name evidence="1" type="ORF">J2Z37_004451</name>
</gene>
<evidence type="ECO:0000313" key="2">
    <source>
        <dbReference type="Proteomes" id="UP001519343"/>
    </source>
</evidence>
<name>A0ABS4GVZ9_9BACL</name>
<dbReference type="EMBL" id="JAGGKT010000021">
    <property type="protein sequence ID" value="MBP1934431.1"/>
    <property type="molecule type" value="Genomic_DNA"/>
</dbReference>